<comment type="caution">
    <text evidence="1">The sequence shown here is derived from an EMBL/GenBank/DDBJ whole genome shotgun (WGS) entry which is preliminary data.</text>
</comment>
<protein>
    <submittedName>
        <fullName evidence="1">Uncharacterized protein</fullName>
    </submittedName>
</protein>
<dbReference type="AlphaFoldDB" id="A0A7X9FTX8"/>
<reference evidence="1 2" key="1">
    <citation type="journal article" date="2020" name="Biotechnol. Biofuels">
        <title>New insights from the biogas microbiome by comprehensive genome-resolved metagenomics of nearly 1600 species originating from multiple anaerobic digesters.</title>
        <authorList>
            <person name="Campanaro S."/>
            <person name="Treu L."/>
            <person name="Rodriguez-R L.M."/>
            <person name="Kovalovszki A."/>
            <person name="Ziels R.M."/>
            <person name="Maus I."/>
            <person name="Zhu X."/>
            <person name="Kougias P.G."/>
            <person name="Basile A."/>
            <person name="Luo G."/>
            <person name="Schluter A."/>
            <person name="Konstantinidis K.T."/>
            <person name="Angelidaki I."/>
        </authorList>
    </citation>
    <scope>NUCLEOTIDE SEQUENCE [LARGE SCALE GENOMIC DNA]</scope>
    <source>
        <strain evidence="1">AS27yjCOA_65</strain>
    </source>
</reference>
<dbReference type="EMBL" id="JAAZON010000534">
    <property type="protein sequence ID" value="NMC63828.1"/>
    <property type="molecule type" value="Genomic_DNA"/>
</dbReference>
<sequence length="59" mass="7028">MNGWKLLRDGQIEYAAGRPTETSLFRIVFNYRESFERSWEDRFEHDYGALRGEVLDALD</sequence>
<organism evidence="1 2">
    <name type="scientific">SAR324 cluster bacterium</name>
    <dbReference type="NCBI Taxonomy" id="2024889"/>
    <lineage>
        <taxon>Bacteria</taxon>
        <taxon>Deltaproteobacteria</taxon>
        <taxon>SAR324 cluster</taxon>
    </lineage>
</organism>
<dbReference type="Proteomes" id="UP000524246">
    <property type="component" value="Unassembled WGS sequence"/>
</dbReference>
<name>A0A7X9FTX8_9DELT</name>
<proteinExistence type="predicted"/>
<accession>A0A7X9FTX8</accession>
<evidence type="ECO:0000313" key="2">
    <source>
        <dbReference type="Proteomes" id="UP000524246"/>
    </source>
</evidence>
<gene>
    <name evidence="1" type="ORF">GYA55_11755</name>
</gene>
<evidence type="ECO:0000313" key="1">
    <source>
        <dbReference type="EMBL" id="NMC63828.1"/>
    </source>
</evidence>